<accession>A0A6B0SBB4</accession>
<dbReference type="Proteomes" id="UP000322234">
    <property type="component" value="Unassembled WGS sequence"/>
</dbReference>
<protein>
    <recommendedName>
        <fullName evidence="3">ABHD2</fullName>
    </recommendedName>
</protein>
<organism evidence="1 2">
    <name type="scientific">Bos mutus</name>
    <name type="common">wild yak</name>
    <dbReference type="NCBI Taxonomy" id="72004"/>
    <lineage>
        <taxon>Eukaryota</taxon>
        <taxon>Metazoa</taxon>
        <taxon>Chordata</taxon>
        <taxon>Craniata</taxon>
        <taxon>Vertebrata</taxon>
        <taxon>Euteleostomi</taxon>
        <taxon>Mammalia</taxon>
        <taxon>Eutheria</taxon>
        <taxon>Laurasiatheria</taxon>
        <taxon>Artiodactyla</taxon>
        <taxon>Ruminantia</taxon>
        <taxon>Pecora</taxon>
        <taxon>Bovidae</taxon>
        <taxon>Bovinae</taxon>
        <taxon>Bos</taxon>
    </lineage>
</organism>
<comment type="caution">
    <text evidence="1">The sequence shown here is derived from an EMBL/GenBank/DDBJ whole genome shotgun (WGS) entry which is preliminary data.</text>
</comment>
<keyword evidence="2" id="KW-1185">Reference proteome</keyword>
<evidence type="ECO:0008006" key="3">
    <source>
        <dbReference type="Google" id="ProtNLM"/>
    </source>
</evidence>
<sequence length="65" mass="7088">MNAMMETSELPAVFDGVKLAAVAAVLYVIVRCLNLKSPTAPPDLYFQDSGLSRFLLKSCPLLTKE</sequence>
<evidence type="ECO:0000313" key="2">
    <source>
        <dbReference type="Proteomes" id="UP000322234"/>
    </source>
</evidence>
<dbReference type="AlphaFoldDB" id="A0A6B0SBB4"/>
<name>A0A6B0SBB4_9CETA</name>
<evidence type="ECO:0000313" key="1">
    <source>
        <dbReference type="EMBL" id="MXR00169.1"/>
    </source>
</evidence>
<reference evidence="1" key="1">
    <citation type="submission" date="2019-10" db="EMBL/GenBank/DDBJ databases">
        <title>The sequence and de novo assembly of the wild yak genome.</title>
        <authorList>
            <person name="Liu Y."/>
        </authorList>
    </citation>
    <scope>NUCLEOTIDE SEQUENCE [LARGE SCALE GENOMIC DNA]</scope>
    <source>
        <strain evidence="1">WY2019</strain>
    </source>
</reference>
<proteinExistence type="predicted"/>
<dbReference type="EMBL" id="VBQZ03020223">
    <property type="protein sequence ID" value="MXR00169.1"/>
    <property type="molecule type" value="Genomic_DNA"/>
</dbReference>
<gene>
    <name evidence="1" type="ORF">E5288_WYG002241</name>
</gene>